<dbReference type="InterPro" id="IPR017900">
    <property type="entry name" value="4Fe4S_Fe_S_CS"/>
</dbReference>
<evidence type="ECO:0000313" key="2">
    <source>
        <dbReference type="EMBL" id="KKL28035.1"/>
    </source>
</evidence>
<feature type="domain" description="4Fe-4S ferredoxin-type" evidence="1">
    <location>
        <begin position="11"/>
        <end position="40"/>
    </location>
</feature>
<dbReference type="InterPro" id="IPR017896">
    <property type="entry name" value="4Fe4S_Fe-S-bd"/>
</dbReference>
<dbReference type="SUPFAM" id="SSF54862">
    <property type="entry name" value="4Fe-4S ferredoxins"/>
    <property type="match status" value="1"/>
</dbReference>
<organism evidence="2">
    <name type="scientific">marine sediment metagenome</name>
    <dbReference type="NCBI Taxonomy" id="412755"/>
    <lineage>
        <taxon>unclassified sequences</taxon>
        <taxon>metagenomes</taxon>
        <taxon>ecological metagenomes</taxon>
    </lineage>
</organism>
<dbReference type="Pfam" id="PF00037">
    <property type="entry name" value="Fer4"/>
    <property type="match status" value="1"/>
</dbReference>
<name>A0A0F9C1E9_9ZZZZ</name>
<gene>
    <name evidence="2" type="ORF">LCGC14_2379160</name>
</gene>
<sequence length="42" mass="4900">MPKLRYLKNVVTLKLDREKCIGCKMCTIVCPHAVFEMEDSKK</sequence>
<accession>A0A0F9C1E9</accession>
<dbReference type="EMBL" id="LAZR01035240">
    <property type="protein sequence ID" value="KKL28035.1"/>
    <property type="molecule type" value="Genomic_DNA"/>
</dbReference>
<dbReference type="Gene3D" id="3.30.70.20">
    <property type="match status" value="1"/>
</dbReference>
<feature type="non-terminal residue" evidence="2">
    <location>
        <position position="42"/>
    </location>
</feature>
<evidence type="ECO:0000259" key="1">
    <source>
        <dbReference type="PROSITE" id="PS51379"/>
    </source>
</evidence>
<dbReference type="PROSITE" id="PS51379">
    <property type="entry name" value="4FE4S_FER_2"/>
    <property type="match status" value="1"/>
</dbReference>
<dbReference type="AlphaFoldDB" id="A0A0F9C1E9"/>
<dbReference type="PROSITE" id="PS00198">
    <property type="entry name" value="4FE4S_FER_1"/>
    <property type="match status" value="1"/>
</dbReference>
<reference evidence="2" key="1">
    <citation type="journal article" date="2015" name="Nature">
        <title>Complex archaea that bridge the gap between prokaryotes and eukaryotes.</title>
        <authorList>
            <person name="Spang A."/>
            <person name="Saw J.H."/>
            <person name="Jorgensen S.L."/>
            <person name="Zaremba-Niedzwiedzka K."/>
            <person name="Martijn J."/>
            <person name="Lind A.E."/>
            <person name="van Eijk R."/>
            <person name="Schleper C."/>
            <person name="Guy L."/>
            <person name="Ettema T.J."/>
        </authorList>
    </citation>
    <scope>NUCLEOTIDE SEQUENCE</scope>
</reference>
<comment type="caution">
    <text evidence="2">The sequence shown here is derived from an EMBL/GenBank/DDBJ whole genome shotgun (WGS) entry which is preliminary data.</text>
</comment>
<proteinExistence type="predicted"/>
<protein>
    <recommendedName>
        <fullName evidence="1">4Fe-4S ferredoxin-type domain-containing protein</fullName>
    </recommendedName>
</protein>